<dbReference type="InterPro" id="IPR006047">
    <property type="entry name" value="GH13_cat_dom"/>
</dbReference>
<dbReference type="InterPro" id="IPR013783">
    <property type="entry name" value="Ig-like_fold"/>
</dbReference>
<evidence type="ECO:0000256" key="4">
    <source>
        <dbReference type="ARBA" id="ARBA00023277"/>
    </source>
</evidence>
<keyword evidence="9" id="KW-1185">Reference proteome</keyword>
<dbReference type="HAMAP" id="MF_02124">
    <property type="entry name" value="GlgE"/>
    <property type="match status" value="1"/>
</dbReference>
<dbReference type="EMBL" id="CP011071">
    <property type="protein sequence ID" value="AKA34017.1"/>
    <property type="molecule type" value="Genomic_DNA"/>
</dbReference>
<dbReference type="PATRIC" id="fig|516051.4.peg.347"/>
<comment type="catalytic activity">
    <reaction evidence="5 6">
        <text>alpha-maltose 1-phosphate + [(1-&gt;4)-alpha-D-glucosyl](n) = [(1-&gt;4)-alpha-D-glucosyl](n+2) + phosphate</text>
        <dbReference type="Rhea" id="RHEA:42692"/>
        <dbReference type="Rhea" id="RHEA-COMP:9584"/>
        <dbReference type="Rhea" id="RHEA-COMP:10183"/>
        <dbReference type="ChEBI" id="CHEBI:15444"/>
        <dbReference type="ChEBI" id="CHEBI:43474"/>
        <dbReference type="ChEBI" id="CHEBI:63576"/>
        <dbReference type="EC" id="2.4.99.16"/>
    </reaction>
</comment>
<dbReference type="Gene3D" id="2.60.40.10">
    <property type="entry name" value="Immunoglobulins"/>
    <property type="match status" value="1"/>
</dbReference>
<dbReference type="Gene3D" id="1.20.58.80">
    <property type="entry name" value="Phosphotransferase system, lactose/cellobiose-type IIA subunit"/>
    <property type="match status" value="1"/>
</dbReference>
<feature type="domain" description="Glycosyl hydrolase family 13 catalytic" evidence="7">
    <location>
        <begin position="195"/>
        <end position="544"/>
    </location>
</feature>
<dbReference type="CDD" id="cd11344">
    <property type="entry name" value="AmyAc_GlgE_like"/>
    <property type="match status" value="1"/>
</dbReference>
<dbReference type="Pfam" id="PF21702">
    <property type="entry name" value="GLGE_C"/>
    <property type="match status" value="1"/>
</dbReference>
<protein>
    <recommendedName>
        <fullName evidence="6">Alpha-1,4-glucan:maltose-1-phosphate maltosyltransferase</fullName>
        <shortName evidence="6">GMPMT</shortName>
        <ecNumber evidence="6">2.4.99.16</ecNumber>
    </recommendedName>
    <alternativeName>
        <fullName evidence="6">(1-&gt;4)-alpha-D-glucan:maltose-1-phosphate alpha-D-maltosyltransferase</fullName>
    </alternativeName>
</protein>
<evidence type="ECO:0000256" key="3">
    <source>
        <dbReference type="ARBA" id="ARBA00022679"/>
    </source>
</evidence>
<dbReference type="GO" id="GO:0016758">
    <property type="term" value="F:hexosyltransferase activity"/>
    <property type="evidence" value="ECO:0007669"/>
    <property type="project" value="UniProtKB-UniRule"/>
</dbReference>
<dbReference type="Proteomes" id="UP000032726">
    <property type="component" value="Chromosome"/>
</dbReference>
<feature type="site" description="Transition state stabilizer" evidence="6">
    <location>
        <position position="465"/>
    </location>
</feature>
<dbReference type="Gene3D" id="3.20.20.80">
    <property type="entry name" value="Glycosidases"/>
    <property type="match status" value="1"/>
</dbReference>
<feature type="binding site" evidence="6">
    <location>
        <position position="307"/>
    </location>
    <ligand>
        <name>alpha-maltose 1-phosphate</name>
        <dbReference type="ChEBI" id="CHEBI:63576"/>
    </ligand>
</feature>
<dbReference type="KEGG" id="mlt:VC82_334"/>
<dbReference type="InterPro" id="IPR013780">
    <property type="entry name" value="Glyco_hydro_b"/>
</dbReference>
<evidence type="ECO:0000256" key="5">
    <source>
        <dbReference type="ARBA" id="ARBA00048735"/>
    </source>
</evidence>
<gene>
    <name evidence="6" type="primary">glgE</name>
    <name evidence="8" type="ORF">VC82_334</name>
</gene>
<feature type="binding site" evidence="6">
    <location>
        <position position="247"/>
    </location>
    <ligand>
        <name>alpha-maltose 1-phosphate</name>
        <dbReference type="ChEBI" id="CHEBI:63576"/>
    </ligand>
</feature>
<name>A0A0D5YP72_9FLAO</name>
<feature type="binding site" evidence="6">
    <location>
        <position position="342"/>
    </location>
    <ligand>
        <name>alpha-maltose 1-phosphate</name>
        <dbReference type="ChEBI" id="CHEBI:63576"/>
    </ligand>
</feature>
<dbReference type="PANTHER" id="PTHR47786">
    <property type="entry name" value="ALPHA-1,4-GLUCAN:MALTOSE-1-PHOSPHATE MALTOSYLTRANSFERASE"/>
    <property type="match status" value="1"/>
</dbReference>
<keyword evidence="4 6" id="KW-0119">Carbohydrate metabolism</keyword>
<dbReference type="RefSeq" id="WP_045800838.1">
    <property type="nucleotide sequence ID" value="NZ_CP011071.1"/>
</dbReference>
<keyword evidence="2 6" id="KW-0328">Glycosyltransferase</keyword>
<dbReference type="SUPFAM" id="SSF51445">
    <property type="entry name" value="(Trans)glycosidases"/>
    <property type="match status" value="1"/>
</dbReference>
<accession>A0A0D5YP72</accession>
<evidence type="ECO:0000259" key="7">
    <source>
        <dbReference type="SMART" id="SM00642"/>
    </source>
</evidence>
<dbReference type="EC" id="2.4.99.16" evidence="6"/>
<dbReference type="OrthoDB" id="9805159at2"/>
<dbReference type="SMART" id="SM00642">
    <property type="entry name" value="Aamy"/>
    <property type="match status" value="1"/>
</dbReference>
<feature type="active site" description="Proton donor" evidence="6">
    <location>
        <position position="407"/>
    </location>
</feature>
<evidence type="ECO:0000256" key="2">
    <source>
        <dbReference type="ARBA" id="ARBA00022676"/>
    </source>
</evidence>
<dbReference type="PANTHER" id="PTHR47786:SF2">
    <property type="entry name" value="GLYCOSYL HYDROLASE FAMILY 13 CATALYTIC DOMAIN-CONTAINING PROTEIN"/>
    <property type="match status" value="1"/>
</dbReference>
<comment type="similarity">
    <text evidence="6">Belongs to the glycosyl hydrolase 13 family. GlgE subfamily.</text>
</comment>
<comment type="subunit">
    <text evidence="1 6">Homodimer.</text>
</comment>
<dbReference type="InterPro" id="IPR017853">
    <property type="entry name" value="GH"/>
</dbReference>
<dbReference type="Gene3D" id="2.60.40.1180">
    <property type="entry name" value="Golgi alpha-mannosidase II"/>
    <property type="match status" value="1"/>
</dbReference>
<evidence type="ECO:0000256" key="1">
    <source>
        <dbReference type="ARBA" id="ARBA00011738"/>
    </source>
</evidence>
<evidence type="ECO:0000313" key="8">
    <source>
        <dbReference type="EMBL" id="AKA34017.1"/>
    </source>
</evidence>
<evidence type="ECO:0000256" key="6">
    <source>
        <dbReference type="HAMAP-Rule" id="MF_02124"/>
    </source>
</evidence>
<sequence length="646" mass="75863">MEKRQQRVVIENVSPQLHCGEYFIKRVVGEPVTVYADLIPDGHDVIQAELVFKHEKDKKWSEIRMQHQGQDVYFETFSVEKQGFYDYFVRGWVDYALNWQHGVEAKLKDGQHIKSELLDGVQYLTFLANKVPTKQKDTIKGWMTLFEDENRYDEAIEVANSKELHNLFMKYPQKILASESKRLKVYVDRKKANFSTWYEFFPRSSAPEPGKHGTFKDCERLLPRIAKMGFDTLYFPPIHPIGEKNRKGKNNTVTALEGDSGVPWAIGSKHGGHKSVHPELGTEQDFIDLVKKAKRQGIEIAMDIAFQAAPDHPYITEHPEWFRKRPDGTIQYAENPPKKYQDIVNFYYETKAYKALWDELLSIVQYWVDRGVSVFRVDNPHTKPYYFWHWLIAQIKKNHSDVLFLAEAFSRPKVMQQLAKQGFSQSYTYFTWRVGKHELTEYLVELTQTDMKEYYRPNFWPNTPDINPYHLQGANEAMHLIRYALAATLSGNIGIYGPVFEYMVTDPLPNKEEYKDCEKYEIRHWDWSHENKVTHLITKINQVRKDHGSLQQTNNIRFCHIENDYLIAFYKWNDAKTDETLMVISLDSHHTQQGHVQLPLHEMGVGAGHAVHLTDTITGNQYTWHDEWNFVELHTDIPFHIFHINK</sequence>
<reference evidence="8 9" key="1">
    <citation type="submission" date="2015-03" db="EMBL/GenBank/DDBJ databases">
        <title>Complete genome sequence of Muricauda lutaonensis CC-HSB-11T, isolated from a coastal hot spring.</title>
        <authorList>
            <person name="Kim K.M."/>
        </authorList>
    </citation>
    <scope>NUCLEOTIDE SEQUENCE [LARGE SCALE GENOMIC DNA]</scope>
    <source>
        <strain evidence="8 9">CC-HSB-11</strain>
    </source>
</reference>
<evidence type="ECO:0000313" key="9">
    <source>
        <dbReference type="Proteomes" id="UP000032726"/>
    </source>
</evidence>
<organism evidence="8 9">
    <name type="scientific">Flagellimonas lutaonensis</name>
    <dbReference type="NCBI Taxonomy" id="516051"/>
    <lineage>
        <taxon>Bacteria</taxon>
        <taxon>Pseudomonadati</taxon>
        <taxon>Bacteroidota</taxon>
        <taxon>Flavobacteriia</taxon>
        <taxon>Flavobacteriales</taxon>
        <taxon>Flavobacteriaceae</taxon>
        <taxon>Flagellimonas</taxon>
    </lineage>
</organism>
<dbReference type="AlphaFoldDB" id="A0A0D5YP72"/>
<dbReference type="InterPro" id="IPR026585">
    <property type="entry name" value="GlgE"/>
</dbReference>
<dbReference type="Pfam" id="PF11896">
    <property type="entry name" value="GlgE_dom_N_S"/>
    <property type="match status" value="1"/>
</dbReference>
<dbReference type="STRING" id="516051.VC82_334"/>
<feature type="binding site" evidence="6">
    <location>
        <position position="379"/>
    </location>
    <ligand>
        <name>alpha-maltose 1-phosphate</name>
        <dbReference type="ChEBI" id="CHEBI:63576"/>
    </ligand>
</feature>
<feature type="binding site" evidence="6">
    <location>
        <begin position="519"/>
        <end position="520"/>
    </location>
    <ligand>
        <name>alpha-maltose 1-phosphate</name>
        <dbReference type="ChEBI" id="CHEBI:63576"/>
    </ligand>
</feature>
<feature type="active site" description="Nucleophile" evidence="6">
    <location>
        <position position="378"/>
    </location>
</feature>
<dbReference type="GO" id="GO:0004553">
    <property type="term" value="F:hydrolase activity, hydrolyzing O-glycosyl compounds"/>
    <property type="evidence" value="ECO:0007669"/>
    <property type="project" value="InterPro"/>
</dbReference>
<dbReference type="InterPro" id="IPR049171">
    <property type="entry name" value="GLGE_C"/>
</dbReference>
<dbReference type="GO" id="GO:0030979">
    <property type="term" value="P:alpha-glucan biosynthetic process"/>
    <property type="evidence" value="ECO:0007669"/>
    <property type="project" value="UniProtKB-UniRule"/>
</dbReference>
<proteinExistence type="inferred from homology"/>
<comment type="function">
    <text evidence="6">Maltosyltransferase that uses maltose 1-phosphate (M1P) as the sugar donor to elongate linear or branched alpha-(1-&gt;4)-glucans. Is involved in a branched alpha-glucan biosynthetic pathway from trehalose, together with TreS, Mak and GlgB.</text>
</comment>
<dbReference type="HOGENOM" id="CLU_015798_0_0_10"/>
<keyword evidence="3 6" id="KW-0808">Transferase</keyword>
<dbReference type="InterPro" id="IPR021828">
    <property type="entry name" value="GlgE_dom_N/S"/>
</dbReference>